<dbReference type="EMBL" id="JAJTWU010000006">
    <property type="protein sequence ID" value="MCE4556116.1"/>
    <property type="molecule type" value="Genomic_DNA"/>
</dbReference>
<organism evidence="2 3">
    <name type="scientific">Pelomonas cellulosilytica</name>
    <dbReference type="NCBI Taxonomy" id="2906762"/>
    <lineage>
        <taxon>Bacteria</taxon>
        <taxon>Pseudomonadati</taxon>
        <taxon>Pseudomonadota</taxon>
        <taxon>Betaproteobacteria</taxon>
        <taxon>Burkholderiales</taxon>
        <taxon>Sphaerotilaceae</taxon>
        <taxon>Roseateles</taxon>
    </lineage>
</organism>
<dbReference type="RefSeq" id="WP_233373156.1">
    <property type="nucleotide sequence ID" value="NZ_JAJTWU010000006.1"/>
</dbReference>
<keyword evidence="3" id="KW-1185">Reference proteome</keyword>
<dbReference type="Proteomes" id="UP001200741">
    <property type="component" value="Unassembled WGS sequence"/>
</dbReference>
<dbReference type="InterPro" id="IPR007534">
    <property type="entry name" value="LuxE"/>
</dbReference>
<proteinExistence type="predicted"/>
<dbReference type="SUPFAM" id="SSF56801">
    <property type="entry name" value="Acetyl-CoA synthetase-like"/>
    <property type="match status" value="1"/>
</dbReference>
<gene>
    <name evidence="2" type="ORF">LXT13_17105</name>
</gene>
<protein>
    <submittedName>
        <fullName evidence="2">Acyl-protein synthetase</fullName>
    </submittedName>
</protein>
<evidence type="ECO:0000259" key="1">
    <source>
        <dbReference type="Pfam" id="PF04443"/>
    </source>
</evidence>
<dbReference type="InterPro" id="IPR042099">
    <property type="entry name" value="ANL_N_sf"/>
</dbReference>
<name>A0ABS8XZR7_9BURK</name>
<dbReference type="Gene3D" id="3.40.50.12780">
    <property type="entry name" value="N-terminal domain of ligase-like"/>
    <property type="match status" value="1"/>
</dbReference>
<reference evidence="2 3" key="1">
    <citation type="submission" date="2021-12" db="EMBL/GenBank/DDBJ databases">
        <title>Genome seq of P8.</title>
        <authorList>
            <person name="Seo T."/>
        </authorList>
    </citation>
    <scope>NUCLEOTIDE SEQUENCE [LARGE SCALE GENOMIC DNA]</scope>
    <source>
        <strain evidence="2 3">P8</strain>
    </source>
</reference>
<comment type="caution">
    <text evidence="2">The sequence shown here is derived from an EMBL/GenBank/DDBJ whole genome shotgun (WGS) entry which is preliminary data.</text>
</comment>
<feature type="domain" description="Acyl-protein synthetase LuxE" evidence="1">
    <location>
        <begin position="31"/>
        <end position="355"/>
    </location>
</feature>
<evidence type="ECO:0000313" key="3">
    <source>
        <dbReference type="Proteomes" id="UP001200741"/>
    </source>
</evidence>
<dbReference type="Pfam" id="PF04443">
    <property type="entry name" value="LuxE"/>
    <property type="match status" value="1"/>
</dbReference>
<sequence length="363" mass="40113">MLESDEFLSWPVYDAERALKRSRLEPALQALTRHHAAACADYGRLLAAYGIAPDAPMTLEQLPFVPVRLFKHRLLSSVSPEQVFKTLTSSGTTGQAPSRIVLDKLTAQRQTTALARIMQNFLGPARLPMLIVDHPGVIKDRHSFSARGAGILGLSNLGRQHVYALRDDMSLDLEALRAFAERHRGQPKLAFGFTFMVWQHFAQALRAAGERVDLSGLVLIHSGGWKKLVDQAVDNATFKARLRDLLGDVRIHNFYGMVEQVGSVFVECEQGYLHAPAFADVLVRDATDWSVLPPGREGLLQVLSCLPHSYPGHSLLTEDRGVLLGEDDCPCGRRGRYFHVHGRLPRAELRGCSDTQPGLAAQA</sequence>
<accession>A0ABS8XZR7</accession>
<evidence type="ECO:0000313" key="2">
    <source>
        <dbReference type="EMBL" id="MCE4556116.1"/>
    </source>
</evidence>